<feature type="signal peptide" evidence="2">
    <location>
        <begin position="1"/>
        <end position="25"/>
    </location>
</feature>
<feature type="chain" id="PRO_5007845067" evidence="2">
    <location>
        <begin position="26"/>
        <end position="283"/>
    </location>
</feature>
<gene>
    <name evidence="3" type="ORF">AWM68_09785</name>
</gene>
<reference evidence="4" key="1">
    <citation type="submission" date="2016-01" db="EMBL/GenBank/DDBJ databases">
        <title>Draft genome of Chromobacterium sp. F49.</title>
        <authorList>
            <person name="Hong K.W."/>
        </authorList>
    </citation>
    <scope>NUCLEOTIDE SEQUENCE [LARGE SCALE GENOMIC DNA]</scope>
    <source>
        <strain evidence="4">P7IIIA</strain>
    </source>
</reference>
<feature type="compositionally biased region" description="Low complexity" evidence="1">
    <location>
        <begin position="36"/>
        <end position="48"/>
    </location>
</feature>
<feature type="region of interest" description="Disordered" evidence="1">
    <location>
        <begin position="28"/>
        <end position="143"/>
    </location>
</feature>
<evidence type="ECO:0000256" key="1">
    <source>
        <dbReference type="SAM" id="MobiDB-lite"/>
    </source>
</evidence>
<protein>
    <submittedName>
        <fullName evidence="3">Uncharacterized protein</fullName>
    </submittedName>
</protein>
<dbReference type="Proteomes" id="UP000076567">
    <property type="component" value="Unassembled WGS sequence"/>
</dbReference>
<dbReference type="AlphaFoldDB" id="A0A163QCX0"/>
<dbReference type="RefSeq" id="WP_066243284.1">
    <property type="nucleotide sequence ID" value="NZ_LRFC01000034.1"/>
</dbReference>
<keyword evidence="4" id="KW-1185">Reference proteome</keyword>
<feature type="compositionally biased region" description="Low complexity" evidence="1">
    <location>
        <begin position="207"/>
        <end position="220"/>
    </location>
</feature>
<organism evidence="3 4">
    <name type="scientific">Fictibacillus phosphorivorans</name>
    <dbReference type="NCBI Taxonomy" id="1221500"/>
    <lineage>
        <taxon>Bacteria</taxon>
        <taxon>Bacillati</taxon>
        <taxon>Bacillota</taxon>
        <taxon>Bacilli</taxon>
        <taxon>Bacillales</taxon>
        <taxon>Fictibacillaceae</taxon>
        <taxon>Fictibacillus</taxon>
    </lineage>
</organism>
<feature type="region of interest" description="Disordered" evidence="1">
    <location>
        <begin position="162"/>
        <end position="223"/>
    </location>
</feature>
<proteinExistence type="predicted"/>
<dbReference type="OrthoDB" id="2830979at2"/>
<feature type="compositionally biased region" description="Basic and acidic residues" evidence="1">
    <location>
        <begin position="73"/>
        <end position="96"/>
    </location>
</feature>
<comment type="caution">
    <text evidence="3">The sequence shown here is derived from an EMBL/GenBank/DDBJ whole genome shotgun (WGS) entry which is preliminary data.</text>
</comment>
<accession>A0A163QCX0</accession>
<sequence length="283" mass="31025">MRIPNLIMQSLIAGAVLFIPAEVFAEKEPAAKQNPAAEQNSQQAGQQGKAKEQSSEPATKQQERMAKTQSSEVVRKKADATRPDSKGSEVSSEVRKVKPSAVSKQKTVPDTKNVRSVKKPVPQRHIEKNVPIKQPQIKQAETTNVLHRKLPLTHAEMLKETVTEQREKGVSKNKKVIQQKNAVSKLPQKLPFKPNPKPQDSKAIPATSGQGSSQSSTNTDGGTGATSLANVKANLVLPLIFADNEKVSVYFNRMDLLRSQWVNAPPSKPPEKSSLIFQKDCVM</sequence>
<evidence type="ECO:0000313" key="4">
    <source>
        <dbReference type="Proteomes" id="UP000076567"/>
    </source>
</evidence>
<name>A0A163QCX0_9BACL</name>
<evidence type="ECO:0000313" key="3">
    <source>
        <dbReference type="EMBL" id="KZE64928.1"/>
    </source>
</evidence>
<evidence type="ECO:0000256" key="2">
    <source>
        <dbReference type="SAM" id="SignalP"/>
    </source>
</evidence>
<keyword evidence="2" id="KW-0732">Signal</keyword>
<dbReference type="EMBL" id="LRFC01000034">
    <property type="protein sequence ID" value="KZE64928.1"/>
    <property type="molecule type" value="Genomic_DNA"/>
</dbReference>